<keyword evidence="2 4" id="KW-0238">DNA-binding</keyword>
<organism evidence="6 7">
    <name type="scientific">Kribbella orskensis</name>
    <dbReference type="NCBI Taxonomy" id="2512216"/>
    <lineage>
        <taxon>Bacteria</taxon>
        <taxon>Bacillati</taxon>
        <taxon>Actinomycetota</taxon>
        <taxon>Actinomycetes</taxon>
        <taxon>Propionibacteriales</taxon>
        <taxon>Kribbellaceae</taxon>
        <taxon>Kribbella</taxon>
    </lineage>
</organism>
<evidence type="ECO:0000256" key="3">
    <source>
        <dbReference type="ARBA" id="ARBA00023163"/>
    </source>
</evidence>
<accession>A0ABY2BRI9</accession>
<comment type="caution">
    <text evidence="6">The sequence shown here is derived from an EMBL/GenBank/DDBJ whole genome shotgun (WGS) entry which is preliminary data.</text>
</comment>
<evidence type="ECO:0000256" key="2">
    <source>
        <dbReference type="ARBA" id="ARBA00023125"/>
    </source>
</evidence>
<dbReference type="InterPro" id="IPR036271">
    <property type="entry name" value="Tet_transcr_reg_TetR-rel_C_sf"/>
</dbReference>
<gene>
    <name evidence="6" type="ORF">EV644_102237</name>
</gene>
<name>A0ABY2BRI9_9ACTN</name>
<evidence type="ECO:0000259" key="5">
    <source>
        <dbReference type="PROSITE" id="PS50977"/>
    </source>
</evidence>
<feature type="DNA-binding region" description="H-T-H motif" evidence="4">
    <location>
        <begin position="35"/>
        <end position="54"/>
    </location>
</feature>
<evidence type="ECO:0000313" key="7">
    <source>
        <dbReference type="Proteomes" id="UP000295818"/>
    </source>
</evidence>
<evidence type="ECO:0000313" key="6">
    <source>
        <dbReference type="EMBL" id="TCO29518.1"/>
    </source>
</evidence>
<keyword evidence="1" id="KW-0805">Transcription regulation</keyword>
<dbReference type="SUPFAM" id="SSF46689">
    <property type="entry name" value="Homeodomain-like"/>
    <property type="match status" value="1"/>
</dbReference>
<dbReference type="Gene3D" id="1.10.357.10">
    <property type="entry name" value="Tetracycline Repressor, domain 2"/>
    <property type="match status" value="1"/>
</dbReference>
<dbReference type="Proteomes" id="UP000295818">
    <property type="component" value="Unassembled WGS sequence"/>
</dbReference>
<dbReference type="PRINTS" id="PR00455">
    <property type="entry name" value="HTHTETR"/>
</dbReference>
<reference evidence="6 7" key="1">
    <citation type="journal article" date="2015" name="Stand. Genomic Sci.">
        <title>Genomic Encyclopedia of Bacterial and Archaeal Type Strains, Phase III: the genomes of soil and plant-associated and newly described type strains.</title>
        <authorList>
            <person name="Whitman W.B."/>
            <person name="Woyke T."/>
            <person name="Klenk H.P."/>
            <person name="Zhou Y."/>
            <person name="Lilburn T.G."/>
            <person name="Beck B.J."/>
            <person name="De Vos P."/>
            <person name="Vandamme P."/>
            <person name="Eisen J.A."/>
            <person name="Garrity G."/>
            <person name="Hugenholtz P."/>
            <person name="Kyrpides N.C."/>
        </authorList>
    </citation>
    <scope>NUCLEOTIDE SEQUENCE [LARGE SCALE GENOMIC DNA]</scope>
    <source>
        <strain evidence="6 7">VKM Ac-2538</strain>
    </source>
</reference>
<dbReference type="EMBL" id="SLWM01000002">
    <property type="protein sequence ID" value="TCO29518.1"/>
    <property type="molecule type" value="Genomic_DNA"/>
</dbReference>
<keyword evidence="3" id="KW-0804">Transcription</keyword>
<dbReference type="PROSITE" id="PS50977">
    <property type="entry name" value="HTH_TETR_2"/>
    <property type="match status" value="1"/>
</dbReference>
<keyword evidence="7" id="KW-1185">Reference proteome</keyword>
<dbReference type="PANTHER" id="PTHR47506:SF1">
    <property type="entry name" value="HTH-TYPE TRANSCRIPTIONAL REGULATOR YJDC"/>
    <property type="match status" value="1"/>
</dbReference>
<feature type="domain" description="HTH tetR-type" evidence="5">
    <location>
        <begin position="12"/>
        <end position="72"/>
    </location>
</feature>
<evidence type="ECO:0000256" key="4">
    <source>
        <dbReference type="PROSITE-ProRule" id="PRU00335"/>
    </source>
</evidence>
<dbReference type="SUPFAM" id="SSF48498">
    <property type="entry name" value="Tetracyclin repressor-like, C-terminal domain"/>
    <property type="match status" value="1"/>
</dbReference>
<dbReference type="InterPro" id="IPR001647">
    <property type="entry name" value="HTH_TetR"/>
</dbReference>
<dbReference type="RefSeq" id="WP_132188111.1">
    <property type="nucleotide sequence ID" value="NZ_SLWM01000002.1"/>
</dbReference>
<proteinExistence type="predicted"/>
<sequence>MPVAKGSSLDPGRTRAGMLEAASLVFYQRGLDGVGIAELCASVGASKETLYRHFGSKDGLIEAVLQARSDRINRWMRGAAEAAGDDPAAQLTAVFEVLGDWYSEPGFRGCAIVNAATQRHVEPAQTIVARHLDRYLGLFTEIATAADVAEPERVGRQLLMLLEGATVLADHQGLGRAAADDALAAALPLLAS</sequence>
<dbReference type="PANTHER" id="PTHR47506">
    <property type="entry name" value="TRANSCRIPTIONAL REGULATORY PROTEIN"/>
    <property type="match status" value="1"/>
</dbReference>
<protein>
    <submittedName>
        <fullName evidence="6">TetR family transcriptional regulator</fullName>
    </submittedName>
</protein>
<dbReference type="Pfam" id="PF00440">
    <property type="entry name" value="TetR_N"/>
    <property type="match status" value="1"/>
</dbReference>
<evidence type="ECO:0000256" key="1">
    <source>
        <dbReference type="ARBA" id="ARBA00023015"/>
    </source>
</evidence>
<dbReference type="InterPro" id="IPR009057">
    <property type="entry name" value="Homeodomain-like_sf"/>
</dbReference>